<keyword evidence="6" id="KW-1185">Reference proteome</keyword>
<feature type="repeat" description="RCC1" evidence="3">
    <location>
        <begin position="749"/>
        <end position="801"/>
    </location>
</feature>
<evidence type="ECO:0000256" key="2">
    <source>
        <dbReference type="ARBA" id="ARBA00022737"/>
    </source>
</evidence>
<dbReference type="AlphaFoldDB" id="A0A1I7X7I8"/>
<dbReference type="PANTHER" id="PTHR45982">
    <property type="entry name" value="REGULATOR OF CHROMOSOME CONDENSATION"/>
    <property type="match status" value="1"/>
</dbReference>
<organism evidence="6 7">
    <name type="scientific">Heterorhabditis bacteriophora</name>
    <name type="common">Entomopathogenic nematode worm</name>
    <dbReference type="NCBI Taxonomy" id="37862"/>
    <lineage>
        <taxon>Eukaryota</taxon>
        <taxon>Metazoa</taxon>
        <taxon>Ecdysozoa</taxon>
        <taxon>Nematoda</taxon>
        <taxon>Chromadorea</taxon>
        <taxon>Rhabditida</taxon>
        <taxon>Rhabditina</taxon>
        <taxon>Rhabditomorpha</taxon>
        <taxon>Strongyloidea</taxon>
        <taxon>Heterorhabditidae</taxon>
        <taxon>Heterorhabditis</taxon>
    </lineage>
</organism>
<dbReference type="PRINTS" id="PR00633">
    <property type="entry name" value="RCCNDNSATION"/>
</dbReference>
<dbReference type="WBParaSite" id="Hba_13392">
    <property type="protein sequence ID" value="Hba_13392"/>
    <property type="gene ID" value="Hba_13392"/>
</dbReference>
<feature type="region of interest" description="Disordered" evidence="4">
    <location>
        <begin position="593"/>
        <end position="613"/>
    </location>
</feature>
<evidence type="ECO:0000256" key="1">
    <source>
        <dbReference type="ARBA" id="ARBA00022658"/>
    </source>
</evidence>
<feature type="repeat" description="RCC1" evidence="3">
    <location>
        <begin position="696"/>
        <end position="748"/>
    </location>
</feature>
<protein>
    <submittedName>
        <fullName evidence="7">Nuclear pore complex protein Nup88</fullName>
    </submittedName>
</protein>
<evidence type="ECO:0000313" key="6">
    <source>
        <dbReference type="Proteomes" id="UP000095283"/>
    </source>
</evidence>
<feature type="region of interest" description="Disordered" evidence="4">
    <location>
        <begin position="829"/>
        <end position="849"/>
    </location>
</feature>
<feature type="repeat" description="RCC1" evidence="3">
    <location>
        <begin position="645"/>
        <end position="695"/>
    </location>
</feature>
<keyword evidence="2" id="KW-0677">Repeat</keyword>
<feature type="domain" description="RCC1-like" evidence="5">
    <location>
        <begin position="683"/>
        <end position="966"/>
    </location>
</feature>
<dbReference type="InterPro" id="IPR051553">
    <property type="entry name" value="Ran_GTPase-activating"/>
</dbReference>
<accession>A0A1I7X7I8</accession>
<evidence type="ECO:0000256" key="3">
    <source>
        <dbReference type="PROSITE-ProRule" id="PRU00235"/>
    </source>
</evidence>
<dbReference type="GO" id="GO:0005737">
    <property type="term" value="C:cytoplasm"/>
    <property type="evidence" value="ECO:0007669"/>
    <property type="project" value="TreeGrafter"/>
</dbReference>
<proteinExistence type="predicted"/>
<dbReference type="SUPFAM" id="SSF69322">
    <property type="entry name" value="Tricorn protease domain 2"/>
    <property type="match status" value="1"/>
</dbReference>
<feature type="compositionally biased region" description="Low complexity" evidence="4">
    <location>
        <begin position="593"/>
        <end position="608"/>
    </location>
</feature>
<dbReference type="InterPro" id="IPR009091">
    <property type="entry name" value="RCC1/BLIP-II"/>
</dbReference>
<evidence type="ECO:0000259" key="5">
    <source>
        <dbReference type="Pfam" id="PF25390"/>
    </source>
</evidence>
<dbReference type="PANTHER" id="PTHR45982:SF1">
    <property type="entry name" value="REGULATOR OF CHROMOSOME CONDENSATION"/>
    <property type="match status" value="1"/>
</dbReference>
<dbReference type="PROSITE" id="PS00626">
    <property type="entry name" value="RCC1_2"/>
    <property type="match status" value="2"/>
</dbReference>
<dbReference type="Gene3D" id="2.130.10.30">
    <property type="entry name" value="Regulator of chromosome condensation 1/beta-lactamase-inhibitor protein II"/>
    <property type="match status" value="2"/>
</dbReference>
<dbReference type="Pfam" id="PF25390">
    <property type="entry name" value="WD40_RLD"/>
    <property type="match status" value="1"/>
</dbReference>
<dbReference type="Pfam" id="PF13540">
    <property type="entry name" value="RCC1_2"/>
    <property type="match status" value="1"/>
</dbReference>
<evidence type="ECO:0000313" key="7">
    <source>
        <dbReference type="WBParaSite" id="Hba_13392"/>
    </source>
</evidence>
<dbReference type="SUPFAM" id="SSF50985">
    <property type="entry name" value="RCC1/BLIP-II"/>
    <property type="match status" value="2"/>
</dbReference>
<dbReference type="Proteomes" id="UP000095283">
    <property type="component" value="Unplaced"/>
</dbReference>
<sequence>MVGLERPTQKKMMANPYCCQTELDELGPDDSIIDFAFISEEKFVLVILLASNGELNFAYAFRLPSSHSFLFRLGDVQAYSEIGSEKPRWSLTNIRSLCGRPVEPTTICIGPEAAFVVFGLSNGDLLITPVKLLLDVSWGSGQWISESNSVLISLPIVHDICLTMPTCSRCFITQNPPRPVVVTANKGGKILLVDLASRKCVAELSAPESIHNLEVITMKDSIDLLVTSFTGAQWIIPLENGGRGFTEVLSSCIPSEFNKVPPETWLVNYTDNVLFAVSNQTELRSAVHFGMSSIRLEFSLVKGASDWHVLGFVPLADCPGLLPTCFVVNERGLVRISQDPKSSSECVAAEFLFRVPLFSLSVSSQVADALHIRTAKLNRSILSSLLLSRNRRQLSEDLKHILSMAKTLKVNMENLIELFSSCRQEDLLLPEVRTPLYESVEYMPFYFSFYLQFYCLYLFCLCPNMCYMISLKIVSCACQQDWAVLTDGEVSRLINLLCEWQKDFSATSYHEICLRLANQYSEKFPNPCTLLYLISAMYIISDNSDKQSSASRQSIGCGLNSSVAITCDDRLMVWGDLTNQYNKPLELPDISIRSSRRSSSMDSPSTSPKHNRLSQVQLPRSVYMCGRPHSVCCGTEHVLTLTRSGQIWSWGGNRYGQCGVGHCQNVAEPEVLEGSWPEVRALSAGQFHSALLGEDGSVWTWGWGLYGQLGHGGRSISDRFRPTKVVGLSEPISAISCGRVHTILLSQSGQVLVTGGGAYGQLGTSDEIKKQYGFRTLQIEPGLKICRVATRFYHSVAVAEDGRIFEWGRNPQEIKMRMFVMRRLRSAQQKNSTETSVGTPPCNPAVPPLPMEVPRDDMGLREVPHLIDGRILELSTGLSHSAAITDQGSLFTWGKALEYQLGHGNKTERSEPHQVFEPPDVKWIHVECGGNHMIAVCSDGRTFGWGRNDFGQCGVPSDKTSGTPRKYFYQAKEGAAKRCVQLPDDSAFVIRPTLIPDVQVKIPQSSISSKISFMEGSVPMALVHLMAGNVKESIEQIGQARKRGADQGPGSALATLASLVWEVVANHEECQSKLLLSAAFRHLPMTVTQRHSTQLRHLWPNVWLRKKEVANSKLQNSYYATHIALASVNQVWDDEDVQRNLSTEEKLSILETWTAPIRPITSVEVPGAALRGSVARVRVWTTCCHVEPATVGVNGECSVCADEWTEKVRATLGAI</sequence>
<keyword evidence="1" id="KW-0344">Guanine-nucleotide releasing factor</keyword>
<name>A0A1I7X7I8_HETBA</name>
<reference evidence="7" key="1">
    <citation type="submission" date="2016-11" db="UniProtKB">
        <authorList>
            <consortium name="WormBaseParasite"/>
        </authorList>
    </citation>
    <scope>IDENTIFICATION</scope>
</reference>
<dbReference type="GO" id="GO:0005085">
    <property type="term" value="F:guanyl-nucleotide exchange factor activity"/>
    <property type="evidence" value="ECO:0007669"/>
    <property type="project" value="TreeGrafter"/>
</dbReference>
<feature type="repeat" description="RCC1" evidence="3">
    <location>
        <begin position="888"/>
        <end position="939"/>
    </location>
</feature>
<dbReference type="PROSITE" id="PS50012">
    <property type="entry name" value="RCC1_3"/>
    <property type="match status" value="4"/>
</dbReference>
<evidence type="ECO:0000256" key="4">
    <source>
        <dbReference type="SAM" id="MobiDB-lite"/>
    </source>
</evidence>
<dbReference type="InterPro" id="IPR000408">
    <property type="entry name" value="Reg_chr_condens"/>
</dbReference>
<feature type="compositionally biased region" description="Polar residues" evidence="4">
    <location>
        <begin position="829"/>
        <end position="838"/>
    </location>
</feature>
<dbReference type="InterPro" id="IPR058923">
    <property type="entry name" value="RCC1-like_dom"/>
</dbReference>